<evidence type="ECO:0000256" key="1">
    <source>
        <dbReference type="ARBA" id="ARBA00008061"/>
    </source>
</evidence>
<evidence type="ECO:0000256" key="4">
    <source>
        <dbReference type="ARBA" id="ARBA00023295"/>
    </source>
</evidence>
<organism evidence="10 11">
    <name type="scientific">Muiribacterium halophilum</name>
    <dbReference type="NCBI Taxonomy" id="2053465"/>
    <lineage>
        <taxon>Bacteria</taxon>
        <taxon>Candidatus Muiribacteriota</taxon>
        <taxon>Candidatus Muiribacteriia</taxon>
        <taxon>Candidatus Muiribacteriales</taxon>
        <taxon>Candidatus Muiribacteriaceae</taxon>
        <taxon>Candidatus Muiribacterium</taxon>
    </lineage>
</organism>
<dbReference type="InterPro" id="IPR004193">
    <property type="entry name" value="Glyco_hydro_13_N"/>
</dbReference>
<dbReference type="PANTHER" id="PTHR43002">
    <property type="entry name" value="GLYCOGEN DEBRANCHING ENZYME"/>
    <property type="match status" value="1"/>
</dbReference>
<comment type="catalytic activity">
    <reaction evidence="5">
        <text>Hydrolysis of (1-&gt;6)-alpha-D-glucosidic linkages in pullulan, amylopectin and glycogen, and in the alpha- and beta-limit dextrins of amylopectin and glycogen.</text>
        <dbReference type="EC" id="3.2.1.41"/>
    </reaction>
</comment>
<dbReference type="InterPro" id="IPR017853">
    <property type="entry name" value="GH"/>
</dbReference>
<feature type="domain" description="Glycosyl hydrolase family 13 catalytic" evidence="9">
    <location>
        <begin position="416"/>
        <end position="829"/>
    </location>
</feature>
<dbReference type="InterPro" id="IPR013783">
    <property type="entry name" value="Ig-like_fold"/>
</dbReference>
<dbReference type="EMBL" id="PKTG01000012">
    <property type="protein sequence ID" value="PLX19974.1"/>
    <property type="molecule type" value="Genomic_DNA"/>
</dbReference>
<dbReference type="CDD" id="cd11341">
    <property type="entry name" value="AmyAc_Pullulanase_LD-like"/>
    <property type="match status" value="1"/>
</dbReference>
<proteinExistence type="inferred from homology"/>
<evidence type="ECO:0000256" key="5">
    <source>
        <dbReference type="ARBA" id="ARBA00023965"/>
    </source>
</evidence>
<dbReference type="InterPro" id="IPR011840">
    <property type="entry name" value="PulA_typeI"/>
</dbReference>
<dbReference type="InterPro" id="IPR013784">
    <property type="entry name" value="Carb-bd-like_fold"/>
</dbReference>
<dbReference type="EC" id="3.2.1.41" evidence="6"/>
<gene>
    <name evidence="10" type="primary">pulA</name>
    <name evidence="10" type="ORF">C0601_00425</name>
</gene>
<dbReference type="CDD" id="cd02860">
    <property type="entry name" value="E_set_Pullulanase"/>
    <property type="match status" value="1"/>
</dbReference>
<dbReference type="SMART" id="SM00642">
    <property type="entry name" value="Aamy"/>
    <property type="match status" value="1"/>
</dbReference>
<protein>
    <recommendedName>
        <fullName evidence="6">pullulanase</fullName>
        <ecNumber evidence="6">3.2.1.41</ecNumber>
    </recommendedName>
    <alternativeName>
        <fullName evidence="7">Alpha-dextrin endo-1,6-alpha-glucosidase</fullName>
    </alternativeName>
    <alternativeName>
        <fullName evidence="8">Pullulan 6-glucanohydrolase</fullName>
    </alternativeName>
</protein>
<dbReference type="InterPro" id="IPR014756">
    <property type="entry name" value="Ig_E-set"/>
</dbReference>
<evidence type="ECO:0000256" key="7">
    <source>
        <dbReference type="ARBA" id="ARBA00029618"/>
    </source>
</evidence>
<dbReference type="GO" id="GO:0005975">
    <property type="term" value="P:carbohydrate metabolic process"/>
    <property type="evidence" value="ECO:0007669"/>
    <property type="project" value="InterPro"/>
</dbReference>
<evidence type="ECO:0000259" key="9">
    <source>
        <dbReference type="SMART" id="SM00642"/>
    </source>
</evidence>
<evidence type="ECO:0000313" key="11">
    <source>
        <dbReference type="Proteomes" id="UP000234857"/>
    </source>
</evidence>
<dbReference type="SUPFAM" id="SSF49452">
    <property type="entry name" value="Starch-binding domain-like"/>
    <property type="match status" value="1"/>
</dbReference>
<dbReference type="GO" id="GO:0051060">
    <property type="term" value="F:pullulanase activity"/>
    <property type="evidence" value="ECO:0007669"/>
    <property type="project" value="UniProtKB-EC"/>
</dbReference>
<evidence type="ECO:0000313" key="10">
    <source>
        <dbReference type="EMBL" id="PLX19974.1"/>
    </source>
</evidence>
<dbReference type="SUPFAM" id="SSF51445">
    <property type="entry name" value="(Trans)glycosidases"/>
    <property type="match status" value="1"/>
</dbReference>
<dbReference type="Gene3D" id="2.60.40.1110">
    <property type="match status" value="1"/>
</dbReference>
<evidence type="ECO:0000256" key="8">
    <source>
        <dbReference type="ARBA" id="ARBA00031076"/>
    </source>
</evidence>
<reference evidence="10 11" key="1">
    <citation type="submission" date="2017-11" db="EMBL/GenBank/DDBJ databases">
        <title>Genome-resolved metagenomics identifies genetic mobility, metabolic interactions, and unexpected diversity in perchlorate-reducing communities.</title>
        <authorList>
            <person name="Barnum T.P."/>
            <person name="Figueroa I.A."/>
            <person name="Carlstrom C.I."/>
            <person name="Lucas L.N."/>
            <person name="Engelbrektson A.L."/>
            <person name="Coates J.D."/>
        </authorList>
    </citation>
    <scope>NUCLEOTIDE SEQUENCE [LARGE SCALE GENOMIC DNA]</scope>
    <source>
        <strain evidence="10">BM706</strain>
    </source>
</reference>
<keyword evidence="4" id="KW-0326">Glycosidase</keyword>
<name>A0A2N5ZMR2_MUIH1</name>
<dbReference type="GO" id="GO:0030246">
    <property type="term" value="F:carbohydrate binding"/>
    <property type="evidence" value="ECO:0007669"/>
    <property type="project" value="InterPro"/>
</dbReference>
<dbReference type="InterPro" id="IPR013780">
    <property type="entry name" value="Glyco_hydro_b"/>
</dbReference>
<dbReference type="Pfam" id="PF03714">
    <property type="entry name" value="PUD"/>
    <property type="match status" value="1"/>
</dbReference>
<dbReference type="InterPro" id="IPR005323">
    <property type="entry name" value="CBM41_pullulanase"/>
</dbReference>
<dbReference type="Proteomes" id="UP000234857">
    <property type="component" value="Unassembled WGS sequence"/>
</dbReference>
<comment type="similarity">
    <text evidence="1">Belongs to the glycosyl hydrolase 13 family.</text>
</comment>
<dbReference type="SUPFAM" id="SSF81296">
    <property type="entry name" value="E set domains"/>
    <property type="match status" value="1"/>
</dbReference>
<dbReference type="AlphaFoldDB" id="A0A2N5ZMR2"/>
<dbReference type="CDD" id="cd10315">
    <property type="entry name" value="CBM41_pullulanase"/>
    <property type="match status" value="1"/>
</dbReference>
<evidence type="ECO:0000256" key="2">
    <source>
        <dbReference type="ARBA" id="ARBA00022729"/>
    </source>
</evidence>
<evidence type="ECO:0000256" key="6">
    <source>
        <dbReference type="ARBA" id="ARBA00024062"/>
    </source>
</evidence>
<dbReference type="Gene3D" id="2.60.40.1180">
    <property type="entry name" value="Golgi alpha-mannosidase II"/>
    <property type="match status" value="1"/>
</dbReference>
<dbReference type="Pfam" id="PF02922">
    <property type="entry name" value="CBM_48"/>
    <property type="match status" value="1"/>
</dbReference>
<keyword evidence="3" id="KW-0378">Hydrolase</keyword>
<dbReference type="Gene3D" id="2.60.40.10">
    <property type="entry name" value="Immunoglobulins"/>
    <property type="match status" value="1"/>
</dbReference>
<accession>A0A2N5ZMR2</accession>
<keyword evidence="2" id="KW-0732">Signal</keyword>
<evidence type="ECO:0000256" key="3">
    <source>
        <dbReference type="ARBA" id="ARBA00022801"/>
    </source>
</evidence>
<comment type="caution">
    <text evidence="10">The sequence shown here is derived from an EMBL/GenBank/DDBJ whole genome shotgun (WGS) entry which is preliminary data.</text>
</comment>
<dbReference type="InterPro" id="IPR006047">
    <property type="entry name" value="GH13_cat_dom"/>
</dbReference>
<dbReference type="Gene3D" id="3.20.20.80">
    <property type="entry name" value="Glycosidases"/>
    <property type="match status" value="1"/>
</dbReference>
<sequence>MKKFIIILFIFLSASLTFSNNFSLRYHRFDGIYDDWNIWLWEDGKPGKSIPFNEKDDYGVLAKIDLDKIPTRYGFIIRKGNWEEKDVPMDRYININTNGQEFYLLQGDRNIYSRREEVDTTDRILSAIIKDKNIIMVELTRPISLKNPQEVIIRSDEGRNIDVKKLFNDDIKPQKRFFEKDSDNINITFDPKDFNLKPSEIRSVFLATSSNGWKEASSDWRLKENNDVFQITKKNGIGKNQINDKVEFKFVVHKSSNTLWFPEGENLTIKNKQYKTSNVYLKTLEPLRPEIKYTVNMEGFKSKQAIAYDILDKPEYTFDGWLGYDYHKDSTTFRLWSPVSKNVDLILFKDLKGKDRKNIHMKKNGKIFEVKVSEDLKGYYYLYEMNQYSVKITSPDPWAFASSANGKYSAVIDIENTGPKGFSDSKRPEIQKNKSILYESHIRDLTMDKGSTSKYKGTYKGFGLKDTYLKTNKNISTGISHIRDLGATHIHILPIMDFASIDETKPDKPFNWGYDPFHYFIPEGSYSTDADDPEKRVYEVKEMIRNIHELGLGVVLDVVYNHTYSSTLSPLAKTVPYYYYRINNDCSFSNGSGCGNETASEHKMFRKHMIDSLSYFLKQYKVDGFRFDLMALHDIETMKMIDKRLRKIYKDVLLYGEPWKGGSSSLPDNISFYKGAQKGTGISVFNDLLRNAVKGDPDGDIKGFATGDISTKNDVIKGIFGGLKDFANSPLETINYVTCHDNMTFYDKLKKVLPEANEKEYMLRQCLSAGIIIFSEGIPFIHSGYEFLRTKDGEHNSYNLPDKINMIRWKQKEENYKMFDYFKKIIRIKKEYPHFRLESKQDVLKSITIMKTEYSLIAYTINYKGTRVLVCHNASRKKTVLKMKSNWNVILSGIESTGKYKDTRNIEIPGLSTLVAVER</sequence>
<dbReference type="NCBIfam" id="TIGR02104">
    <property type="entry name" value="pulA_typeI"/>
    <property type="match status" value="1"/>
</dbReference>